<protein>
    <submittedName>
        <fullName evidence="1">Uncharacterized protein</fullName>
    </submittedName>
</protein>
<name>A0A0S2K5V9_9GAMM</name>
<proteinExistence type="predicted"/>
<reference evidence="1 2" key="1">
    <citation type="submission" date="2015-11" db="EMBL/GenBank/DDBJ databases">
        <authorList>
            <person name="Zhang Y."/>
            <person name="Guo Z."/>
        </authorList>
    </citation>
    <scope>NUCLEOTIDE SEQUENCE [LARGE SCALE GENOMIC DNA]</scope>
    <source>
        <strain evidence="1 2">KCTC 12086</strain>
    </source>
</reference>
<accession>A0A0S2K5V9</accession>
<dbReference type="EMBL" id="CP013187">
    <property type="protein sequence ID" value="ALO43427.1"/>
    <property type="molecule type" value="Genomic_DNA"/>
</dbReference>
<evidence type="ECO:0000313" key="1">
    <source>
        <dbReference type="EMBL" id="ALO43427.1"/>
    </source>
</evidence>
<dbReference type="KEGG" id="pphe:PP2015_2944"/>
<gene>
    <name evidence="1" type="ORF">PP2015_2944</name>
</gene>
<dbReference type="Proteomes" id="UP000061457">
    <property type="component" value="Chromosome I"/>
</dbReference>
<sequence length="67" mass="7205">MKLKLNKKSVKNLSKDDKALPVNATPAVAGGANTSRCYTDTGSIACDRPTTYTLSIEICRTLPCDIM</sequence>
<evidence type="ECO:0000313" key="2">
    <source>
        <dbReference type="Proteomes" id="UP000061457"/>
    </source>
</evidence>
<organism evidence="1 2">
    <name type="scientific">Pseudoalteromonas phenolica</name>
    <dbReference type="NCBI Taxonomy" id="161398"/>
    <lineage>
        <taxon>Bacteria</taxon>
        <taxon>Pseudomonadati</taxon>
        <taxon>Pseudomonadota</taxon>
        <taxon>Gammaproteobacteria</taxon>
        <taxon>Alteromonadales</taxon>
        <taxon>Pseudoalteromonadaceae</taxon>
        <taxon>Pseudoalteromonas</taxon>
    </lineage>
</organism>
<dbReference type="RefSeq" id="WP_058031085.1">
    <property type="nucleotide sequence ID" value="NZ_CP013187.1"/>
</dbReference>
<keyword evidence="2" id="KW-1185">Reference proteome</keyword>
<dbReference type="AlphaFoldDB" id="A0A0S2K5V9"/>
<dbReference type="PATRIC" id="fig|161398.10.peg.3002"/>
<dbReference type="OrthoDB" id="5450856at2"/>